<keyword evidence="2" id="KW-1185">Reference proteome</keyword>
<organism evidence="1 2">
    <name type="scientific">Thermococcus guaymasensis DSM 11113</name>
    <dbReference type="NCBI Taxonomy" id="1432656"/>
    <lineage>
        <taxon>Archaea</taxon>
        <taxon>Methanobacteriati</taxon>
        <taxon>Methanobacteriota</taxon>
        <taxon>Thermococci</taxon>
        <taxon>Thermococcales</taxon>
        <taxon>Thermococcaceae</taxon>
        <taxon>Thermococcus</taxon>
    </lineage>
</organism>
<name>A0A0X1KNG1_9EURY</name>
<sequence>MQSPKKLPEVHFEEPEPVTLNVIEDVRTPQGRDLSSFSIPIITPVFLKSPGNVGYSITTEVGSRVATESRGKAPEIELPAEDVFSKAFGSGVSFLPEGPVIILAKKPKEKEFGYIEFLKRLLRELYRVRAGGLPTAYHIMLPADPDRLRSLRAGKSIFVIDWEAGKKPEEELEKQHLQATTEKVRELFSQSFGFLVFYGDEEFLSWVKEKVFRSVMYVSNSNNIRVSLVQK</sequence>
<protein>
    <submittedName>
        <fullName evidence="1">Uncharacterized protein</fullName>
    </submittedName>
</protein>
<dbReference type="STRING" id="1432656.X802_06715"/>
<reference evidence="1 2" key="1">
    <citation type="submission" date="2014-01" db="EMBL/GenBank/DDBJ databases">
        <title>Genome sequencing of Thermococcus guaymasensis.</title>
        <authorList>
            <person name="Zhang X."/>
            <person name="Alvare G."/>
            <person name="Fristensky B."/>
            <person name="Chen L."/>
            <person name="Suen T."/>
            <person name="Chen Q."/>
            <person name="Ma K."/>
        </authorList>
    </citation>
    <scope>NUCLEOTIDE SEQUENCE [LARGE SCALE GENOMIC DNA]</scope>
    <source>
        <strain evidence="1 2">DSM 11113</strain>
    </source>
</reference>
<dbReference type="EMBL" id="CP007140">
    <property type="protein sequence ID" value="AJC72750.1"/>
    <property type="molecule type" value="Genomic_DNA"/>
</dbReference>
<dbReference type="PATRIC" id="fig|1432656.3.peg.1304"/>
<proteinExistence type="predicted"/>
<dbReference type="KEGG" id="tgy:X802_06715"/>
<dbReference type="AlphaFoldDB" id="A0A0X1KNG1"/>
<dbReference type="OrthoDB" id="101847at2157"/>
<evidence type="ECO:0000313" key="2">
    <source>
        <dbReference type="Proteomes" id="UP000062043"/>
    </source>
</evidence>
<dbReference type="GeneID" id="27135348"/>
<gene>
    <name evidence="1" type="ORF">X802_06715</name>
</gene>
<accession>A0A0X1KNG1</accession>
<dbReference type="RefSeq" id="WP_062372024.1">
    <property type="nucleotide sequence ID" value="NZ_CP007140.1"/>
</dbReference>
<evidence type="ECO:0000313" key="1">
    <source>
        <dbReference type="EMBL" id="AJC72750.1"/>
    </source>
</evidence>
<dbReference type="Proteomes" id="UP000062043">
    <property type="component" value="Chromosome"/>
</dbReference>